<keyword evidence="5" id="KW-0573">Peptidoglycan synthesis</keyword>
<feature type="binding site" evidence="8">
    <location>
        <position position="282"/>
    </location>
    <ligand>
        <name>substrate</name>
    </ligand>
</feature>
<keyword evidence="12" id="KW-0121">Carboxypeptidase</keyword>
<dbReference type="Proteomes" id="UP000612893">
    <property type="component" value="Unassembled WGS sequence"/>
</dbReference>
<evidence type="ECO:0000256" key="3">
    <source>
        <dbReference type="ARBA" id="ARBA00022801"/>
    </source>
</evidence>
<keyword evidence="6" id="KW-0961">Cell wall biogenesis/degradation</keyword>
<protein>
    <submittedName>
        <fullName evidence="12">D-alanyl-D-alanine carboxypeptidase</fullName>
    </submittedName>
</protein>
<evidence type="ECO:0000256" key="6">
    <source>
        <dbReference type="ARBA" id="ARBA00023316"/>
    </source>
</evidence>
<keyword evidence="3" id="KW-0378">Hydrolase</keyword>
<evidence type="ECO:0000256" key="1">
    <source>
        <dbReference type="ARBA" id="ARBA00007164"/>
    </source>
</evidence>
<name>A0A934K2M8_9BACT</name>
<reference evidence="12" key="1">
    <citation type="submission" date="2020-10" db="EMBL/GenBank/DDBJ databases">
        <title>Ca. Dormibacterota MAGs.</title>
        <authorList>
            <person name="Montgomery K."/>
        </authorList>
    </citation>
    <scope>NUCLEOTIDE SEQUENCE [LARGE SCALE GENOMIC DNA]</scope>
    <source>
        <strain evidence="12">SC8812_S17_10</strain>
    </source>
</reference>
<evidence type="ECO:0000313" key="12">
    <source>
        <dbReference type="EMBL" id="MBJ7598794.1"/>
    </source>
</evidence>
<keyword evidence="4" id="KW-0133">Cell shape</keyword>
<feature type="active site" evidence="7">
    <location>
        <position position="171"/>
    </location>
</feature>
<dbReference type="GO" id="GO:0009002">
    <property type="term" value="F:serine-type D-Ala-D-Ala carboxypeptidase activity"/>
    <property type="evidence" value="ECO:0007669"/>
    <property type="project" value="InterPro"/>
</dbReference>
<comment type="caution">
    <text evidence="12">The sequence shown here is derived from an EMBL/GenBank/DDBJ whole genome shotgun (WGS) entry which is preliminary data.</text>
</comment>
<gene>
    <name evidence="12" type="ORF">JF922_12010</name>
</gene>
<feature type="domain" description="Peptidase S11 D-alanyl-D-alanine carboxypeptidase A N-terminal" evidence="11">
    <location>
        <begin position="79"/>
        <end position="312"/>
    </location>
</feature>
<dbReference type="AlphaFoldDB" id="A0A934K2M8"/>
<evidence type="ECO:0000313" key="13">
    <source>
        <dbReference type="Proteomes" id="UP000612893"/>
    </source>
</evidence>
<evidence type="ECO:0000256" key="2">
    <source>
        <dbReference type="ARBA" id="ARBA00022729"/>
    </source>
</evidence>
<dbReference type="PANTHER" id="PTHR21581:SF6">
    <property type="entry name" value="TRAFFICKING PROTEIN PARTICLE COMPLEX SUBUNIT 12"/>
    <property type="match status" value="1"/>
</dbReference>
<keyword evidence="2" id="KW-0732">Signal</keyword>
<dbReference type="InterPro" id="IPR001967">
    <property type="entry name" value="Peptidase_S11_N"/>
</dbReference>
<dbReference type="InterPro" id="IPR018044">
    <property type="entry name" value="Peptidase_S11"/>
</dbReference>
<dbReference type="SUPFAM" id="SSF56601">
    <property type="entry name" value="beta-lactamase/transpeptidase-like"/>
    <property type="match status" value="1"/>
</dbReference>
<evidence type="ECO:0000256" key="4">
    <source>
        <dbReference type="ARBA" id="ARBA00022960"/>
    </source>
</evidence>
<feature type="active site" description="Proton acceptor" evidence="7">
    <location>
        <position position="112"/>
    </location>
</feature>
<dbReference type="PRINTS" id="PR00725">
    <property type="entry name" value="DADACBPTASE1"/>
</dbReference>
<feature type="active site" description="Acyl-ester intermediate" evidence="7">
    <location>
        <position position="109"/>
    </location>
</feature>
<dbReference type="Pfam" id="PF00768">
    <property type="entry name" value="Peptidase_S11"/>
    <property type="match status" value="1"/>
</dbReference>
<feature type="compositionally biased region" description="Low complexity" evidence="10">
    <location>
        <begin position="48"/>
        <end position="57"/>
    </location>
</feature>
<dbReference type="GO" id="GO:0009252">
    <property type="term" value="P:peptidoglycan biosynthetic process"/>
    <property type="evidence" value="ECO:0007669"/>
    <property type="project" value="UniProtKB-KW"/>
</dbReference>
<sequence length="330" mass="33935">MSTGLALVLSLLVVACGNPAPRASAVAAKRVSGNAGSGSLTQPPGPHPVDAAPGVTGPAPGTPLFSGAWLSAHPEPDLGIKGQAGVLLDVDRHQVLWQRDPTTPRAPASLTKILTAMVAADLAPLDRRVTVSATSDMQAVQKVEPASTVMGLTAGEVLSVQELMYGLFMRSGNDAAETLAGGIVDRSRFMQLMNEKTAALGMSASHFTSPVGLDEPGMHSTGRDLSVAGAALVSGYPALLAISGTPHISLPQTAGHKAYTMDNYNKLLLPGPWAYAGATGMKTAFTDDAGPCMVASASRGGRRLVVVVLHSDNFFGDATKLLNYGFGLQV</sequence>
<evidence type="ECO:0000259" key="11">
    <source>
        <dbReference type="Pfam" id="PF00768"/>
    </source>
</evidence>
<dbReference type="RefSeq" id="WP_338202000.1">
    <property type="nucleotide sequence ID" value="NZ_JAEKNR010000126.1"/>
</dbReference>
<evidence type="ECO:0000256" key="8">
    <source>
        <dbReference type="PIRSR" id="PIRSR618044-2"/>
    </source>
</evidence>
<proteinExistence type="inferred from homology"/>
<dbReference type="Gene3D" id="3.40.710.10">
    <property type="entry name" value="DD-peptidase/beta-lactamase superfamily"/>
    <property type="match status" value="1"/>
</dbReference>
<keyword evidence="13" id="KW-1185">Reference proteome</keyword>
<keyword evidence="12" id="KW-0645">Protease</keyword>
<dbReference type="PANTHER" id="PTHR21581">
    <property type="entry name" value="D-ALANYL-D-ALANINE CARBOXYPEPTIDASE"/>
    <property type="match status" value="1"/>
</dbReference>
<dbReference type="GO" id="GO:0071555">
    <property type="term" value="P:cell wall organization"/>
    <property type="evidence" value="ECO:0007669"/>
    <property type="project" value="UniProtKB-KW"/>
</dbReference>
<comment type="similarity">
    <text evidence="1 9">Belongs to the peptidase S11 family.</text>
</comment>
<dbReference type="GO" id="GO:0008360">
    <property type="term" value="P:regulation of cell shape"/>
    <property type="evidence" value="ECO:0007669"/>
    <property type="project" value="UniProtKB-KW"/>
</dbReference>
<dbReference type="EMBL" id="JAEKNR010000126">
    <property type="protein sequence ID" value="MBJ7598794.1"/>
    <property type="molecule type" value="Genomic_DNA"/>
</dbReference>
<dbReference type="GO" id="GO:0006508">
    <property type="term" value="P:proteolysis"/>
    <property type="evidence" value="ECO:0007669"/>
    <property type="project" value="InterPro"/>
</dbReference>
<accession>A0A934K2M8</accession>
<organism evidence="12 13">
    <name type="scientific">Candidatus Nephthysia bennettiae</name>
    <dbReference type="NCBI Taxonomy" id="3127016"/>
    <lineage>
        <taxon>Bacteria</taxon>
        <taxon>Bacillati</taxon>
        <taxon>Candidatus Dormiibacterota</taxon>
        <taxon>Candidatus Dormibacteria</taxon>
        <taxon>Candidatus Dormibacterales</taxon>
        <taxon>Candidatus Dormibacteraceae</taxon>
        <taxon>Candidatus Nephthysia</taxon>
    </lineage>
</organism>
<evidence type="ECO:0000256" key="7">
    <source>
        <dbReference type="PIRSR" id="PIRSR618044-1"/>
    </source>
</evidence>
<evidence type="ECO:0000256" key="10">
    <source>
        <dbReference type="SAM" id="MobiDB-lite"/>
    </source>
</evidence>
<dbReference type="InterPro" id="IPR012338">
    <property type="entry name" value="Beta-lactam/transpept-like"/>
</dbReference>
<evidence type="ECO:0000256" key="5">
    <source>
        <dbReference type="ARBA" id="ARBA00022984"/>
    </source>
</evidence>
<feature type="region of interest" description="Disordered" evidence="10">
    <location>
        <begin position="33"/>
        <end position="57"/>
    </location>
</feature>
<evidence type="ECO:0000256" key="9">
    <source>
        <dbReference type="RuleBase" id="RU004016"/>
    </source>
</evidence>